<name>A0A0L0FE07_9EUKA</name>
<feature type="region of interest" description="Disordered" evidence="1">
    <location>
        <begin position="1"/>
        <end position="54"/>
    </location>
</feature>
<feature type="compositionally biased region" description="Low complexity" evidence="1">
    <location>
        <begin position="237"/>
        <end position="259"/>
    </location>
</feature>
<feature type="region of interest" description="Disordered" evidence="1">
    <location>
        <begin position="178"/>
        <end position="312"/>
    </location>
</feature>
<feature type="compositionally biased region" description="Basic and acidic residues" evidence="1">
    <location>
        <begin position="75"/>
        <end position="96"/>
    </location>
</feature>
<organism evidence="2 3">
    <name type="scientific">Sphaeroforma arctica JP610</name>
    <dbReference type="NCBI Taxonomy" id="667725"/>
    <lineage>
        <taxon>Eukaryota</taxon>
        <taxon>Ichthyosporea</taxon>
        <taxon>Ichthyophonida</taxon>
        <taxon>Sphaeroforma</taxon>
    </lineage>
</organism>
<feature type="region of interest" description="Disordered" evidence="1">
    <location>
        <begin position="68"/>
        <end position="129"/>
    </location>
</feature>
<dbReference type="EMBL" id="KQ243918">
    <property type="protein sequence ID" value="KNC75002.1"/>
    <property type="molecule type" value="Genomic_DNA"/>
</dbReference>
<reference evidence="2 3" key="1">
    <citation type="submission" date="2011-02" db="EMBL/GenBank/DDBJ databases">
        <title>The Genome Sequence of Sphaeroforma arctica JP610.</title>
        <authorList>
            <consortium name="The Broad Institute Genome Sequencing Platform"/>
            <person name="Russ C."/>
            <person name="Cuomo C."/>
            <person name="Young S.K."/>
            <person name="Zeng Q."/>
            <person name="Gargeya S."/>
            <person name="Alvarado L."/>
            <person name="Berlin A."/>
            <person name="Chapman S.B."/>
            <person name="Chen Z."/>
            <person name="Freedman E."/>
            <person name="Gellesch M."/>
            <person name="Goldberg J."/>
            <person name="Griggs A."/>
            <person name="Gujja S."/>
            <person name="Heilman E."/>
            <person name="Heiman D."/>
            <person name="Howarth C."/>
            <person name="Mehta T."/>
            <person name="Neiman D."/>
            <person name="Pearson M."/>
            <person name="Roberts A."/>
            <person name="Saif S."/>
            <person name="Shea T."/>
            <person name="Shenoy N."/>
            <person name="Sisk P."/>
            <person name="Stolte C."/>
            <person name="Sykes S."/>
            <person name="White J."/>
            <person name="Yandava C."/>
            <person name="Burger G."/>
            <person name="Gray M.W."/>
            <person name="Holland P.W.H."/>
            <person name="King N."/>
            <person name="Lang F.B.F."/>
            <person name="Roger A.J."/>
            <person name="Ruiz-Trillo I."/>
            <person name="Haas B."/>
            <person name="Nusbaum C."/>
            <person name="Birren B."/>
        </authorList>
    </citation>
    <scope>NUCLEOTIDE SEQUENCE [LARGE SCALE GENOMIC DNA]</scope>
    <source>
        <strain evidence="2 3">JP610</strain>
    </source>
</reference>
<feature type="compositionally biased region" description="Low complexity" evidence="1">
    <location>
        <begin position="111"/>
        <end position="126"/>
    </location>
</feature>
<feature type="non-terminal residue" evidence="2">
    <location>
        <position position="1"/>
    </location>
</feature>
<dbReference type="AlphaFoldDB" id="A0A0L0FE07"/>
<dbReference type="Proteomes" id="UP000054560">
    <property type="component" value="Unassembled WGS sequence"/>
</dbReference>
<evidence type="ECO:0000313" key="2">
    <source>
        <dbReference type="EMBL" id="KNC75002.1"/>
    </source>
</evidence>
<proteinExistence type="predicted"/>
<feature type="compositionally biased region" description="Basic residues" evidence="1">
    <location>
        <begin position="260"/>
        <end position="274"/>
    </location>
</feature>
<protein>
    <submittedName>
        <fullName evidence="2">Uncharacterized protein</fullName>
    </submittedName>
</protein>
<accession>A0A0L0FE07</accession>
<feature type="compositionally biased region" description="Basic and acidic residues" evidence="1">
    <location>
        <begin position="1"/>
        <end position="28"/>
    </location>
</feature>
<keyword evidence="3" id="KW-1185">Reference proteome</keyword>
<feature type="compositionally biased region" description="Polar residues" evidence="1">
    <location>
        <begin position="182"/>
        <end position="209"/>
    </location>
</feature>
<sequence>VRVPVREGSAHTHTPNTHEPRMSSRDSHGALSNSSGVSVPTHSLQGRSSAATSVVSLQQVKRNESHAHTYTHTQAHMERDEAASRSVRALEAKDGDQSTNKPLNSKDQGNARSRAASQKSRSSLRSLEMQSNAVAQAQALKEVLKIDSNDVLKIESSSNDELEGIDLSGLDVSTLNHRRATTGVNKRNSRSAESTLNQSQTSTPSNWSEKPSPKTRPVSVNSFTRPALVSVDGLGMGSPRMPSGMSGSTGRSTSINRSRSTNRNRSMNRSRSINKSHIVSLPAPKENNDPSLDVFGDTSDDHKSSDDDFGAAFSGSINVNKLENSYNNLL</sequence>
<feature type="compositionally biased region" description="Polar residues" evidence="1">
    <location>
        <begin position="97"/>
        <end position="110"/>
    </location>
</feature>
<dbReference type="GeneID" id="25912969"/>
<dbReference type="RefSeq" id="XP_014148904.1">
    <property type="nucleotide sequence ID" value="XM_014293429.1"/>
</dbReference>
<feature type="compositionally biased region" description="Polar residues" evidence="1">
    <location>
        <begin position="30"/>
        <end position="54"/>
    </location>
</feature>
<evidence type="ECO:0000256" key="1">
    <source>
        <dbReference type="SAM" id="MobiDB-lite"/>
    </source>
</evidence>
<gene>
    <name evidence="2" type="ORF">SARC_12465</name>
</gene>
<evidence type="ECO:0000313" key="3">
    <source>
        <dbReference type="Proteomes" id="UP000054560"/>
    </source>
</evidence>